<dbReference type="OrthoDB" id="543156at2759"/>
<dbReference type="GO" id="GO:0005634">
    <property type="term" value="C:nucleus"/>
    <property type="evidence" value="ECO:0007669"/>
    <property type="project" value="TreeGrafter"/>
</dbReference>
<keyword evidence="7" id="KW-1185">Reference proteome</keyword>
<dbReference type="EC" id="4.2.1.130" evidence="2"/>
<dbReference type="Proteomes" id="UP000654370">
    <property type="component" value="Unassembled WGS sequence"/>
</dbReference>
<protein>
    <recommendedName>
        <fullName evidence="2">D-lactate dehydratase</fullName>
        <ecNumber evidence="2">4.2.1.130</ecNumber>
    </recommendedName>
</protein>
<dbReference type="SUPFAM" id="SSF52317">
    <property type="entry name" value="Class I glutamine amidotransferase-like"/>
    <property type="match status" value="1"/>
</dbReference>
<gene>
    <name evidence="6" type="ORF">INT43_004318</name>
</gene>
<organism evidence="6 7">
    <name type="scientific">Mortierella isabellina</name>
    <name type="common">Filamentous fungus</name>
    <name type="synonym">Umbelopsis isabellina</name>
    <dbReference type="NCBI Taxonomy" id="91625"/>
    <lineage>
        <taxon>Eukaryota</taxon>
        <taxon>Fungi</taxon>
        <taxon>Fungi incertae sedis</taxon>
        <taxon>Mucoromycota</taxon>
        <taxon>Mucoromycotina</taxon>
        <taxon>Umbelopsidomycetes</taxon>
        <taxon>Umbelopsidales</taxon>
        <taxon>Umbelopsidaceae</taxon>
        <taxon>Umbelopsis</taxon>
    </lineage>
</organism>
<dbReference type="InterPro" id="IPR050325">
    <property type="entry name" value="Prot/Nucl_acid_deglycase"/>
</dbReference>
<dbReference type="EMBL" id="JAEPQZ010000013">
    <property type="protein sequence ID" value="KAG2174295.1"/>
    <property type="molecule type" value="Genomic_DNA"/>
</dbReference>
<dbReference type="InterPro" id="IPR029062">
    <property type="entry name" value="Class_I_gatase-like"/>
</dbReference>
<dbReference type="PANTHER" id="PTHR48094">
    <property type="entry name" value="PROTEIN/NUCLEIC ACID DEGLYCASE DJ-1-RELATED"/>
    <property type="match status" value="1"/>
</dbReference>
<reference evidence="6" key="1">
    <citation type="submission" date="2020-12" db="EMBL/GenBank/DDBJ databases">
        <title>Metabolic potential, ecology and presence of endohyphal bacteria is reflected in genomic diversity of Mucoromycotina.</title>
        <authorList>
            <person name="Muszewska A."/>
            <person name="Okrasinska A."/>
            <person name="Steczkiewicz K."/>
            <person name="Drgas O."/>
            <person name="Orlowska M."/>
            <person name="Perlinska-Lenart U."/>
            <person name="Aleksandrzak-Piekarczyk T."/>
            <person name="Szatraj K."/>
            <person name="Zielenkiewicz U."/>
            <person name="Pilsyk S."/>
            <person name="Malc E."/>
            <person name="Mieczkowski P."/>
            <person name="Kruszewska J.S."/>
            <person name="Biernat P."/>
            <person name="Pawlowska J."/>
        </authorList>
    </citation>
    <scope>NUCLEOTIDE SEQUENCE</scope>
    <source>
        <strain evidence="6">WA0000067209</strain>
    </source>
</reference>
<dbReference type="GO" id="GO:0019172">
    <property type="term" value="F:glyoxalase III activity"/>
    <property type="evidence" value="ECO:0007669"/>
    <property type="project" value="UniProtKB-EC"/>
</dbReference>
<comment type="subcellular location">
    <subcellularLocation>
        <location evidence="1">Cytoplasm</location>
    </subcellularLocation>
</comment>
<dbReference type="GO" id="GO:0023051">
    <property type="term" value="P:regulation of signaling"/>
    <property type="evidence" value="ECO:0007669"/>
    <property type="project" value="UniProtKB-ARBA"/>
</dbReference>
<evidence type="ECO:0000313" key="6">
    <source>
        <dbReference type="EMBL" id="KAG2174295.1"/>
    </source>
</evidence>
<evidence type="ECO:0000313" key="7">
    <source>
        <dbReference type="Proteomes" id="UP000654370"/>
    </source>
</evidence>
<dbReference type="AlphaFoldDB" id="A0A8H7PID1"/>
<name>A0A8H7PID1_MORIS</name>
<dbReference type="GO" id="GO:0006979">
    <property type="term" value="P:response to oxidative stress"/>
    <property type="evidence" value="ECO:0007669"/>
    <property type="project" value="TreeGrafter"/>
</dbReference>
<feature type="domain" description="DJ-1/PfpI" evidence="5">
    <location>
        <begin position="4"/>
        <end position="184"/>
    </location>
</feature>
<dbReference type="InterPro" id="IPR002818">
    <property type="entry name" value="DJ-1/PfpI"/>
</dbReference>
<evidence type="ECO:0000256" key="4">
    <source>
        <dbReference type="ARBA" id="ARBA00048082"/>
    </source>
</evidence>
<dbReference type="GO" id="GO:1903189">
    <property type="term" value="P:glyoxal metabolic process"/>
    <property type="evidence" value="ECO:0007669"/>
    <property type="project" value="TreeGrafter"/>
</dbReference>
<keyword evidence="3" id="KW-0963">Cytoplasm</keyword>
<dbReference type="GO" id="GO:0010646">
    <property type="term" value="P:regulation of cell communication"/>
    <property type="evidence" value="ECO:0007669"/>
    <property type="project" value="UniProtKB-ARBA"/>
</dbReference>
<proteinExistence type="predicted"/>
<evidence type="ECO:0000256" key="2">
    <source>
        <dbReference type="ARBA" id="ARBA00013134"/>
    </source>
</evidence>
<dbReference type="FunFam" id="3.40.50.880:FF:000022">
    <property type="entry name" value="protein deglycase DJ-1"/>
    <property type="match status" value="1"/>
</dbReference>
<dbReference type="PANTHER" id="PTHR48094:SF12">
    <property type="entry name" value="PARKINSON DISEASE PROTEIN 7 HOMOLOG"/>
    <property type="match status" value="1"/>
</dbReference>
<sequence>MTTKKALVLLADGSEEMEFVIPVDIFRRAEIRVTTAGVGLKNGTYAECSRGVKILPDVEVEHVGVSWNEEDYDAIVIPGGAGGAKILSENAQVTRLVSSFYEKQKVVAFICAGTLVAKAANIPDGHKVTSHPSVKQELEESKYHEQNDIMDSYRYSEDRVVVDQNIITSRGPGTAFLFALTIVEKLVGKEVVEKISPPMLLPQSL</sequence>
<dbReference type="GO" id="GO:0005739">
    <property type="term" value="C:mitochondrion"/>
    <property type="evidence" value="ECO:0007669"/>
    <property type="project" value="TreeGrafter"/>
</dbReference>
<evidence type="ECO:0000256" key="1">
    <source>
        <dbReference type="ARBA" id="ARBA00004496"/>
    </source>
</evidence>
<dbReference type="InterPro" id="IPR006287">
    <property type="entry name" value="DJ-1"/>
</dbReference>
<accession>A0A8H7PID1</accession>
<dbReference type="CDD" id="cd03135">
    <property type="entry name" value="GATase1_DJ-1"/>
    <property type="match status" value="1"/>
</dbReference>
<comment type="caution">
    <text evidence="6">The sequence shown here is derived from an EMBL/GenBank/DDBJ whole genome shotgun (WGS) entry which is preliminary data.</text>
</comment>
<comment type="catalytic activity">
    <reaction evidence="4">
        <text>methylglyoxal + H2O = (R)-lactate + H(+)</text>
        <dbReference type="Rhea" id="RHEA:27754"/>
        <dbReference type="ChEBI" id="CHEBI:15377"/>
        <dbReference type="ChEBI" id="CHEBI:15378"/>
        <dbReference type="ChEBI" id="CHEBI:16004"/>
        <dbReference type="ChEBI" id="CHEBI:17158"/>
        <dbReference type="EC" id="4.2.1.130"/>
    </reaction>
</comment>
<dbReference type="Gene3D" id="3.40.50.880">
    <property type="match status" value="1"/>
</dbReference>
<evidence type="ECO:0000256" key="3">
    <source>
        <dbReference type="ARBA" id="ARBA00022490"/>
    </source>
</evidence>
<dbReference type="NCBIfam" id="TIGR01383">
    <property type="entry name" value="not_thiJ"/>
    <property type="match status" value="1"/>
</dbReference>
<evidence type="ECO:0000259" key="5">
    <source>
        <dbReference type="Pfam" id="PF01965"/>
    </source>
</evidence>
<dbReference type="Pfam" id="PF01965">
    <property type="entry name" value="DJ-1_PfpI"/>
    <property type="match status" value="1"/>
</dbReference>